<gene>
    <name evidence="1" type="ORF">SAMN05421753_11029</name>
</gene>
<dbReference type="AlphaFoldDB" id="A0A1I3J1P2"/>
<dbReference type="Gene3D" id="1.25.40.10">
    <property type="entry name" value="Tetratricopeptide repeat domain"/>
    <property type="match status" value="1"/>
</dbReference>
<sequence length="338" mass="37747">MGQRMRPQHLLCLYLLLSCGCIRTAVVKFWEPADVDVSNMDRIVVLGFSGDQGESVASSLSGQLWENDFYTVVNAEELDSQFQVVSFSEDAEPALNEILGPARAEGIDGVLVGDVIEYKCEDKQVRKTPFKPGQDTVPVEGAREKVIEPRDVTLREGTVTVAFRLVDVESGEVRAQNQVTHNFQALVDSGAQIPSQSEVLEQLTQQCLNDIVQMLTPHEVASQMQLAQCDMWTKGRREVKEGMLKAQSGEWDAAEQNWLAAVEKEAGNHAALFNLAVVADHRQEYDRAEKLAMQALRLQYKDCYAAGLESIRQHRQAADKANAQRDAQIAKIFDDEWH</sequence>
<evidence type="ECO:0000313" key="2">
    <source>
        <dbReference type="Proteomes" id="UP000199518"/>
    </source>
</evidence>
<dbReference type="Proteomes" id="UP000199518">
    <property type="component" value="Unassembled WGS sequence"/>
</dbReference>
<reference evidence="2" key="1">
    <citation type="submission" date="2016-10" db="EMBL/GenBank/DDBJ databases">
        <authorList>
            <person name="Varghese N."/>
            <person name="Submissions S."/>
        </authorList>
    </citation>
    <scope>NUCLEOTIDE SEQUENCE [LARGE SCALE GENOMIC DNA]</scope>
    <source>
        <strain evidence="2">DSM 26348</strain>
    </source>
</reference>
<accession>A0A1I3J1P2</accession>
<proteinExistence type="predicted"/>
<organism evidence="1 2">
    <name type="scientific">Planctomicrobium piriforme</name>
    <dbReference type="NCBI Taxonomy" id="1576369"/>
    <lineage>
        <taxon>Bacteria</taxon>
        <taxon>Pseudomonadati</taxon>
        <taxon>Planctomycetota</taxon>
        <taxon>Planctomycetia</taxon>
        <taxon>Planctomycetales</taxon>
        <taxon>Planctomycetaceae</taxon>
        <taxon>Planctomicrobium</taxon>
    </lineage>
</organism>
<dbReference type="STRING" id="1576369.SAMN05421753_11029"/>
<dbReference type="PROSITE" id="PS51257">
    <property type="entry name" value="PROKAR_LIPOPROTEIN"/>
    <property type="match status" value="1"/>
</dbReference>
<dbReference type="InterPro" id="IPR011990">
    <property type="entry name" value="TPR-like_helical_dom_sf"/>
</dbReference>
<name>A0A1I3J1P2_9PLAN</name>
<keyword evidence="2" id="KW-1185">Reference proteome</keyword>
<dbReference type="EMBL" id="FOQD01000010">
    <property type="protein sequence ID" value="SFI54144.1"/>
    <property type="molecule type" value="Genomic_DNA"/>
</dbReference>
<protein>
    <submittedName>
        <fullName evidence="1">Uncharacterized protein</fullName>
    </submittedName>
</protein>
<dbReference type="Gene3D" id="3.40.50.10610">
    <property type="entry name" value="ABC-type transport auxiliary lipoprotein component"/>
    <property type="match status" value="1"/>
</dbReference>
<dbReference type="SUPFAM" id="SSF48452">
    <property type="entry name" value="TPR-like"/>
    <property type="match status" value="1"/>
</dbReference>
<evidence type="ECO:0000313" key="1">
    <source>
        <dbReference type="EMBL" id="SFI54144.1"/>
    </source>
</evidence>